<organism evidence="1 2">
    <name type="scientific">Marasmius crinis-equi</name>
    <dbReference type="NCBI Taxonomy" id="585013"/>
    <lineage>
        <taxon>Eukaryota</taxon>
        <taxon>Fungi</taxon>
        <taxon>Dikarya</taxon>
        <taxon>Basidiomycota</taxon>
        <taxon>Agaricomycotina</taxon>
        <taxon>Agaricomycetes</taxon>
        <taxon>Agaricomycetidae</taxon>
        <taxon>Agaricales</taxon>
        <taxon>Marasmiineae</taxon>
        <taxon>Marasmiaceae</taxon>
        <taxon>Marasmius</taxon>
    </lineage>
</organism>
<evidence type="ECO:0000313" key="2">
    <source>
        <dbReference type="Proteomes" id="UP001465976"/>
    </source>
</evidence>
<reference evidence="1 2" key="1">
    <citation type="submission" date="2024-02" db="EMBL/GenBank/DDBJ databases">
        <title>A draft genome for the cacao thread blight pathogen Marasmius crinis-equi.</title>
        <authorList>
            <person name="Cohen S.P."/>
            <person name="Baruah I.K."/>
            <person name="Amoako-Attah I."/>
            <person name="Bukari Y."/>
            <person name="Meinhardt L.W."/>
            <person name="Bailey B.A."/>
        </authorList>
    </citation>
    <scope>NUCLEOTIDE SEQUENCE [LARGE SCALE GENOMIC DNA]</scope>
    <source>
        <strain evidence="1 2">GH-76</strain>
    </source>
</reference>
<evidence type="ECO:0000313" key="1">
    <source>
        <dbReference type="EMBL" id="KAL0566852.1"/>
    </source>
</evidence>
<proteinExistence type="predicted"/>
<comment type="caution">
    <text evidence="1">The sequence shown here is derived from an EMBL/GenBank/DDBJ whole genome shotgun (WGS) entry which is preliminary data.</text>
</comment>
<feature type="non-terminal residue" evidence="1">
    <location>
        <position position="1"/>
    </location>
</feature>
<accession>A0ABR3EVB5</accession>
<gene>
    <name evidence="1" type="ORF">V5O48_015147</name>
</gene>
<dbReference type="EMBL" id="JBAHYK010001753">
    <property type="protein sequence ID" value="KAL0566852.1"/>
    <property type="molecule type" value="Genomic_DNA"/>
</dbReference>
<keyword evidence="2" id="KW-1185">Reference proteome</keyword>
<sequence>AICVLDIILLHLRAQFDKSEAGILPPLLPLLLRKLPHILDAGGDLDVEQLIWSLLMWFKVFPEEIKRQVPFTDLIQLLKDRNLRIDSNSRFYELNKWGKFERTRQPRQIRELLADPSYFPQS</sequence>
<protein>
    <submittedName>
        <fullName evidence="1">Uncharacterized protein</fullName>
    </submittedName>
</protein>
<name>A0ABR3EVB5_9AGAR</name>
<dbReference type="Proteomes" id="UP001465976">
    <property type="component" value="Unassembled WGS sequence"/>
</dbReference>